<organism evidence="2 3">
    <name type="scientific">Hyunsoonleella jejuensis</name>
    <dbReference type="NCBI Taxonomy" id="419940"/>
    <lineage>
        <taxon>Bacteria</taxon>
        <taxon>Pseudomonadati</taxon>
        <taxon>Bacteroidota</taxon>
        <taxon>Flavobacteriia</taxon>
        <taxon>Flavobacteriales</taxon>
        <taxon>Flavobacteriaceae</taxon>
    </lineage>
</organism>
<dbReference type="EMBL" id="FOFN01000003">
    <property type="protein sequence ID" value="SEQ71010.1"/>
    <property type="molecule type" value="Genomic_DNA"/>
</dbReference>
<protein>
    <recommendedName>
        <fullName evidence="4">Prenyltransferase</fullName>
    </recommendedName>
</protein>
<feature type="transmembrane region" description="Helical" evidence="1">
    <location>
        <begin position="142"/>
        <end position="159"/>
    </location>
</feature>
<evidence type="ECO:0000256" key="1">
    <source>
        <dbReference type="SAM" id="Phobius"/>
    </source>
</evidence>
<keyword evidence="1" id="KW-0812">Transmembrane</keyword>
<gene>
    <name evidence="2" type="ORF">SAMN05421824_2103</name>
</gene>
<dbReference type="RefSeq" id="WP_245738253.1">
    <property type="nucleotide sequence ID" value="NZ_FOFN01000003.1"/>
</dbReference>
<keyword evidence="1" id="KW-1133">Transmembrane helix</keyword>
<reference evidence="2 3" key="1">
    <citation type="submission" date="2016-10" db="EMBL/GenBank/DDBJ databases">
        <authorList>
            <person name="de Groot N.N."/>
        </authorList>
    </citation>
    <scope>NUCLEOTIDE SEQUENCE [LARGE SCALE GENOMIC DNA]</scope>
    <source>
        <strain evidence="2 3">DSM 21035</strain>
    </source>
</reference>
<dbReference type="STRING" id="419940.SAMN05421824_2103"/>
<dbReference type="AlphaFoldDB" id="A0A1H9I8Y8"/>
<feature type="transmembrane region" description="Helical" evidence="1">
    <location>
        <begin position="103"/>
        <end position="122"/>
    </location>
</feature>
<accession>A0A1H9I8Y8</accession>
<feature type="transmembrane region" description="Helical" evidence="1">
    <location>
        <begin position="12"/>
        <end position="34"/>
    </location>
</feature>
<evidence type="ECO:0008006" key="4">
    <source>
        <dbReference type="Google" id="ProtNLM"/>
    </source>
</evidence>
<feature type="transmembrane region" description="Helical" evidence="1">
    <location>
        <begin position="46"/>
        <end position="65"/>
    </location>
</feature>
<dbReference type="Proteomes" id="UP000198999">
    <property type="component" value="Unassembled WGS sequence"/>
</dbReference>
<feature type="transmembrane region" description="Helical" evidence="1">
    <location>
        <begin position="77"/>
        <end position="97"/>
    </location>
</feature>
<feature type="transmembrane region" description="Helical" evidence="1">
    <location>
        <begin position="165"/>
        <end position="185"/>
    </location>
</feature>
<evidence type="ECO:0000313" key="3">
    <source>
        <dbReference type="Proteomes" id="UP000198999"/>
    </source>
</evidence>
<sequence length="282" mass="32689">MYFYKVKVFKQIFNFYINASIHVALAVYALTYVTLLEFGIPYDEPVLYFVFYATITGYNFVKFFGLAKFYHRSLAGWLKAIQVFSLLCFVLMCYYVVQLPSKILIYVAFFGIITFFYAIPFLPKRIFIDKHHNLRSISGLKVYVIALVWTGVTVFLPVLSNDLPINTDIIITGIQRFLYVIILMLPFEIRDLKFDNLRLSTIPQSIGVRATKIMGIVLAITIFLMEFFKDDLSKKYILPLALTLTLTVILVLYSKVNQGKYYSAFWVEGLPITWLLAVLFFS</sequence>
<feature type="transmembrane region" description="Helical" evidence="1">
    <location>
        <begin position="206"/>
        <end position="224"/>
    </location>
</feature>
<keyword evidence="1" id="KW-0472">Membrane</keyword>
<feature type="transmembrane region" description="Helical" evidence="1">
    <location>
        <begin position="261"/>
        <end position="281"/>
    </location>
</feature>
<keyword evidence="3" id="KW-1185">Reference proteome</keyword>
<evidence type="ECO:0000313" key="2">
    <source>
        <dbReference type="EMBL" id="SEQ71010.1"/>
    </source>
</evidence>
<proteinExistence type="predicted"/>
<feature type="transmembrane region" description="Helical" evidence="1">
    <location>
        <begin position="236"/>
        <end position="254"/>
    </location>
</feature>
<name>A0A1H9I8Y8_9FLAO</name>